<dbReference type="PRINTS" id="PR00598">
    <property type="entry name" value="HTHMARR"/>
</dbReference>
<dbReference type="Pfam" id="PF01047">
    <property type="entry name" value="MarR"/>
    <property type="match status" value="1"/>
</dbReference>
<dbReference type="Proteomes" id="UP000579647">
    <property type="component" value="Unassembled WGS sequence"/>
</dbReference>
<dbReference type="GO" id="GO:0003700">
    <property type="term" value="F:DNA-binding transcription factor activity"/>
    <property type="evidence" value="ECO:0007669"/>
    <property type="project" value="InterPro"/>
</dbReference>
<sequence>MSEANEEGSPLWHLTGFRLIKLGELVQAATASVFEAMEVSARQFHVLATAATMAEPSQRELSRTLGIDPNVMVGVVDELERLGLVERVRNPNDRRRYIVTPTPRALQVLADARAAVERTEREFFAGVSEEERQVLHELSGRLIGQHPQVTKTE</sequence>
<comment type="caution">
    <text evidence="2">The sequence shown here is derived from an EMBL/GenBank/DDBJ whole genome shotgun (WGS) entry which is preliminary data.</text>
</comment>
<evidence type="ECO:0000313" key="3">
    <source>
        <dbReference type="Proteomes" id="UP000579647"/>
    </source>
</evidence>
<dbReference type="SMART" id="SM00347">
    <property type="entry name" value="HTH_MARR"/>
    <property type="match status" value="1"/>
</dbReference>
<dbReference type="PANTHER" id="PTHR33164:SF95">
    <property type="entry name" value="TRANSCRIPTIONAL REGULATOR"/>
    <property type="match status" value="1"/>
</dbReference>
<dbReference type="InterPro" id="IPR036390">
    <property type="entry name" value="WH_DNA-bd_sf"/>
</dbReference>
<dbReference type="InterPro" id="IPR000835">
    <property type="entry name" value="HTH_MarR-typ"/>
</dbReference>
<evidence type="ECO:0000259" key="1">
    <source>
        <dbReference type="PROSITE" id="PS50995"/>
    </source>
</evidence>
<dbReference type="Gene3D" id="1.10.10.10">
    <property type="entry name" value="Winged helix-like DNA-binding domain superfamily/Winged helix DNA-binding domain"/>
    <property type="match status" value="1"/>
</dbReference>
<organism evidence="2 3">
    <name type="scientific">Nocardiopsis metallicus</name>
    <dbReference type="NCBI Taxonomy" id="179819"/>
    <lineage>
        <taxon>Bacteria</taxon>
        <taxon>Bacillati</taxon>
        <taxon>Actinomycetota</taxon>
        <taxon>Actinomycetes</taxon>
        <taxon>Streptosporangiales</taxon>
        <taxon>Nocardiopsidaceae</taxon>
        <taxon>Nocardiopsis</taxon>
    </lineage>
</organism>
<dbReference type="InterPro" id="IPR036388">
    <property type="entry name" value="WH-like_DNA-bd_sf"/>
</dbReference>
<dbReference type="EMBL" id="JACHDO010000001">
    <property type="protein sequence ID" value="MBB5491128.1"/>
    <property type="molecule type" value="Genomic_DNA"/>
</dbReference>
<protein>
    <submittedName>
        <fullName evidence="2">DNA-binding MarR family transcriptional regulator</fullName>
    </submittedName>
</protein>
<dbReference type="InterPro" id="IPR039422">
    <property type="entry name" value="MarR/SlyA-like"/>
</dbReference>
<dbReference type="RefSeq" id="WP_184364782.1">
    <property type="nucleotide sequence ID" value="NZ_BAAAKM010000045.1"/>
</dbReference>
<dbReference type="AlphaFoldDB" id="A0A840WLZ2"/>
<keyword evidence="3" id="KW-1185">Reference proteome</keyword>
<reference evidence="2 3" key="1">
    <citation type="submission" date="2020-08" db="EMBL/GenBank/DDBJ databases">
        <title>Sequencing the genomes of 1000 actinobacteria strains.</title>
        <authorList>
            <person name="Klenk H.-P."/>
        </authorList>
    </citation>
    <scope>NUCLEOTIDE SEQUENCE [LARGE SCALE GENOMIC DNA]</scope>
    <source>
        <strain evidence="2 3">DSM 44598</strain>
    </source>
</reference>
<accession>A0A840WLZ2</accession>
<keyword evidence="2" id="KW-0238">DNA-binding</keyword>
<dbReference type="GO" id="GO:0006950">
    <property type="term" value="P:response to stress"/>
    <property type="evidence" value="ECO:0007669"/>
    <property type="project" value="TreeGrafter"/>
</dbReference>
<dbReference type="GO" id="GO:0003677">
    <property type="term" value="F:DNA binding"/>
    <property type="evidence" value="ECO:0007669"/>
    <property type="project" value="UniProtKB-KW"/>
</dbReference>
<evidence type="ECO:0000313" key="2">
    <source>
        <dbReference type="EMBL" id="MBB5491128.1"/>
    </source>
</evidence>
<dbReference type="SUPFAM" id="SSF46785">
    <property type="entry name" value="Winged helix' DNA-binding domain"/>
    <property type="match status" value="1"/>
</dbReference>
<gene>
    <name evidence="2" type="ORF">HNR07_002265</name>
</gene>
<dbReference type="PROSITE" id="PS50995">
    <property type="entry name" value="HTH_MARR_2"/>
    <property type="match status" value="1"/>
</dbReference>
<feature type="domain" description="HTH marR-type" evidence="1">
    <location>
        <begin position="1"/>
        <end position="144"/>
    </location>
</feature>
<dbReference type="PANTHER" id="PTHR33164">
    <property type="entry name" value="TRANSCRIPTIONAL REGULATOR, MARR FAMILY"/>
    <property type="match status" value="1"/>
</dbReference>
<proteinExistence type="predicted"/>
<name>A0A840WLZ2_9ACTN</name>